<keyword evidence="6 16" id="KW-0732">Signal</keyword>
<evidence type="ECO:0000256" key="10">
    <source>
        <dbReference type="ARBA" id="ARBA00023170"/>
    </source>
</evidence>
<evidence type="ECO:0000313" key="19">
    <source>
        <dbReference type="EMBL" id="GLT17635.1"/>
    </source>
</evidence>
<name>A0ABQ6EWS8_9VIBR</name>
<evidence type="ECO:0000256" key="13">
    <source>
        <dbReference type="PROSITE-ProRule" id="PRU10143"/>
    </source>
</evidence>
<accession>A0ABQ6EWS8</accession>
<feature type="compositionally biased region" description="Basic and acidic residues" evidence="15">
    <location>
        <begin position="288"/>
        <end position="297"/>
    </location>
</feature>
<feature type="chain" id="PRO_5046776628" evidence="16">
    <location>
        <begin position="42"/>
        <end position="712"/>
    </location>
</feature>
<evidence type="ECO:0000256" key="9">
    <source>
        <dbReference type="ARBA" id="ARBA00023136"/>
    </source>
</evidence>
<dbReference type="InterPro" id="IPR036942">
    <property type="entry name" value="Beta-barrel_TonB_sf"/>
</dbReference>
<feature type="signal peptide" evidence="16">
    <location>
        <begin position="1"/>
        <end position="41"/>
    </location>
</feature>
<dbReference type="Gene3D" id="2.40.170.20">
    <property type="entry name" value="TonB-dependent receptor, beta-barrel domain"/>
    <property type="match status" value="1"/>
</dbReference>
<evidence type="ECO:0000256" key="2">
    <source>
        <dbReference type="ARBA" id="ARBA00009810"/>
    </source>
</evidence>
<evidence type="ECO:0000256" key="12">
    <source>
        <dbReference type="PROSITE-ProRule" id="PRU01360"/>
    </source>
</evidence>
<comment type="similarity">
    <text evidence="2 12 14">Belongs to the TonB-dependent receptor family.</text>
</comment>
<evidence type="ECO:0000256" key="11">
    <source>
        <dbReference type="ARBA" id="ARBA00023237"/>
    </source>
</evidence>
<keyword evidence="5 12" id="KW-0812">Transmembrane</keyword>
<keyword evidence="20" id="KW-1185">Reference proteome</keyword>
<feature type="domain" description="TonB-dependent receptor plug" evidence="18">
    <location>
        <begin position="68"/>
        <end position="179"/>
    </location>
</feature>
<evidence type="ECO:0000256" key="14">
    <source>
        <dbReference type="RuleBase" id="RU003357"/>
    </source>
</evidence>
<evidence type="ECO:0000259" key="18">
    <source>
        <dbReference type="Pfam" id="PF07715"/>
    </source>
</evidence>
<evidence type="ECO:0000256" key="1">
    <source>
        <dbReference type="ARBA" id="ARBA00004571"/>
    </source>
</evidence>
<reference evidence="20" key="1">
    <citation type="journal article" date="2019" name="Int. J. Syst. Evol. Microbiol.">
        <title>The Global Catalogue of Microorganisms (GCM) 10K type strain sequencing project: providing services to taxonomists for standard genome sequencing and annotation.</title>
        <authorList>
            <consortium name="The Broad Institute Genomics Platform"/>
            <consortium name="The Broad Institute Genome Sequencing Center for Infectious Disease"/>
            <person name="Wu L."/>
            <person name="Ma J."/>
        </authorList>
    </citation>
    <scope>NUCLEOTIDE SEQUENCE [LARGE SCALE GENOMIC DNA]</scope>
    <source>
        <strain evidence="20">NBRC 108723</strain>
    </source>
</reference>
<dbReference type="Pfam" id="PF00593">
    <property type="entry name" value="TonB_dep_Rec_b-barrel"/>
    <property type="match status" value="1"/>
</dbReference>
<proteinExistence type="inferred from homology"/>
<dbReference type="PROSITE" id="PS00430">
    <property type="entry name" value="TONB_DEPENDENT_REC_1"/>
    <property type="match status" value="1"/>
</dbReference>
<organism evidence="19 20">
    <name type="scientific">Vibrio zhanjiangensis</name>
    <dbReference type="NCBI Taxonomy" id="1046128"/>
    <lineage>
        <taxon>Bacteria</taxon>
        <taxon>Pseudomonadati</taxon>
        <taxon>Pseudomonadota</taxon>
        <taxon>Gammaproteobacteria</taxon>
        <taxon>Vibrionales</taxon>
        <taxon>Vibrionaceae</taxon>
        <taxon>Vibrio</taxon>
    </lineage>
</organism>
<dbReference type="CDD" id="cd01347">
    <property type="entry name" value="ligand_gated_channel"/>
    <property type="match status" value="1"/>
</dbReference>
<feature type="short sequence motif" description="TonB box" evidence="13">
    <location>
        <begin position="52"/>
        <end position="58"/>
    </location>
</feature>
<evidence type="ECO:0000259" key="17">
    <source>
        <dbReference type="Pfam" id="PF00593"/>
    </source>
</evidence>
<evidence type="ECO:0000256" key="3">
    <source>
        <dbReference type="ARBA" id="ARBA00022448"/>
    </source>
</evidence>
<evidence type="ECO:0000256" key="4">
    <source>
        <dbReference type="ARBA" id="ARBA00022452"/>
    </source>
</evidence>
<gene>
    <name evidence="19" type="ORF">GCM10007938_14130</name>
</gene>
<dbReference type="InterPro" id="IPR010105">
    <property type="entry name" value="TonB_sidphr_rcpt"/>
</dbReference>
<keyword evidence="3 12" id="KW-0813">Transport</keyword>
<feature type="region of interest" description="Disordered" evidence="15">
    <location>
        <begin position="277"/>
        <end position="298"/>
    </location>
</feature>
<dbReference type="PANTHER" id="PTHR30442">
    <property type="entry name" value="IRON III DICITRATE TRANSPORT PROTEIN FECA"/>
    <property type="match status" value="1"/>
</dbReference>
<protein>
    <submittedName>
        <fullName evidence="19">Ligand-gated channel</fullName>
    </submittedName>
</protein>
<feature type="domain" description="TonB-dependent receptor-like beta-barrel" evidence="17">
    <location>
        <begin position="264"/>
        <end position="679"/>
    </location>
</feature>
<evidence type="ECO:0000313" key="20">
    <source>
        <dbReference type="Proteomes" id="UP001157138"/>
    </source>
</evidence>
<keyword evidence="4 12" id="KW-1134">Transmembrane beta strand</keyword>
<dbReference type="NCBIfam" id="TIGR01783">
    <property type="entry name" value="TonB-siderophor"/>
    <property type="match status" value="1"/>
</dbReference>
<keyword evidence="10" id="KW-0675">Receptor</keyword>
<dbReference type="PROSITE" id="PS52016">
    <property type="entry name" value="TONB_DEPENDENT_REC_3"/>
    <property type="match status" value="1"/>
</dbReference>
<evidence type="ECO:0000256" key="5">
    <source>
        <dbReference type="ARBA" id="ARBA00022692"/>
    </source>
</evidence>
<evidence type="ECO:0000256" key="7">
    <source>
        <dbReference type="ARBA" id="ARBA00023065"/>
    </source>
</evidence>
<keyword evidence="9 12" id="KW-0472">Membrane</keyword>
<dbReference type="PANTHER" id="PTHR30442:SF0">
    <property type="entry name" value="FE(3+) DICITRATE TRANSPORT PROTEIN FECA"/>
    <property type="match status" value="1"/>
</dbReference>
<dbReference type="InterPro" id="IPR039426">
    <property type="entry name" value="TonB-dep_rcpt-like"/>
</dbReference>
<evidence type="ECO:0000256" key="6">
    <source>
        <dbReference type="ARBA" id="ARBA00022729"/>
    </source>
</evidence>
<dbReference type="InterPro" id="IPR037066">
    <property type="entry name" value="Plug_dom_sf"/>
</dbReference>
<dbReference type="Proteomes" id="UP001157138">
    <property type="component" value="Unassembled WGS sequence"/>
</dbReference>
<dbReference type="InterPro" id="IPR000531">
    <property type="entry name" value="Beta-barrel_TonB"/>
</dbReference>
<dbReference type="Gene3D" id="2.170.130.10">
    <property type="entry name" value="TonB-dependent receptor, plug domain"/>
    <property type="match status" value="1"/>
</dbReference>
<keyword evidence="8 13" id="KW-0798">TonB box</keyword>
<sequence length="712" mass="79542">MFHQNLDRKPHIPAPKQTQRTLHLSVLATAIASVTSMSAIAANDTQTTTMETLVVTGSLIGHSELEDVKEYPGARNILTQDQIKKTSALSIDSALQSVPGVKVQDETGTGVLPNISVRGLKASRSGYAQFLMDGVPLTLAPYGHTGQSIFPATMATIDRIDIVRGGAAVQYGPNNVGGVINLVTKPIPHQWQTEISNRLTVFEDGDTPLNDVYLRTGGWLSDTLALQVEGNFLTGESFREHSDTDVTNFQAKLQWLLSDTQELQAFVQRYDADTQMPGALAPADYDDDRTQSKRPYDEYQGESTRWSLKYLHDLAIADGAELEILTFGHHSDRVFQWGYNVTGDWADPSRPSTHIRRSPRQFEVYGIEPKLAVHVAGPSVTQNWIFGARYVNEDIDYKLTQTSIAEGSTTVPRDWHSDTDAYAGYVSNEIGLFSDRFKVTPGIRYESVNMTFDDLGKDTSKDNKVTEWLPGLTLAYNLTEQWVAYTNAQKSLRVPQISDVPTDGEKSSELAWNYELGARYTQDSTTFNIALYRIDFKDKLQWNPTTQLTENIGKTLHQGVELSGRYVLESLPALSIGGGYTYLDATLEEDGPNKGNQLKYTSKHQLNWDATYTFSKLETTLSGYYFSDAYSDDANTVEEDSIGKAGKIPAYMVWNFNIGSDLYKDESSKLRMNLSVNNLFDEDYYFRGIDTSDIGRYPAPGRSYILDLNYQF</sequence>
<dbReference type="RefSeq" id="WP_284191535.1">
    <property type="nucleotide sequence ID" value="NZ_BSPW01000024.1"/>
</dbReference>
<keyword evidence="7" id="KW-0406">Ion transport</keyword>
<comment type="subcellular location">
    <subcellularLocation>
        <location evidence="1 12">Cell outer membrane</location>
        <topology evidence="1 12">Multi-pass membrane protein</topology>
    </subcellularLocation>
</comment>
<dbReference type="EMBL" id="BSPW01000024">
    <property type="protein sequence ID" value="GLT17635.1"/>
    <property type="molecule type" value="Genomic_DNA"/>
</dbReference>
<keyword evidence="11 12" id="KW-0998">Cell outer membrane</keyword>
<evidence type="ECO:0000256" key="8">
    <source>
        <dbReference type="ARBA" id="ARBA00023077"/>
    </source>
</evidence>
<dbReference type="Pfam" id="PF07715">
    <property type="entry name" value="Plug"/>
    <property type="match status" value="1"/>
</dbReference>
<dbReference type="InterPro" id="IPR010916">
    <property type="entry name" value="TonB_box_CS"/>
</dbReference>
<dbReference type="InterPro" id="IPR012910">
    <property type="entry name" value="Plug_dom"/>
</dbReference>
<evidence type="ECO:0000256" key="16">
    <source>
        <dbReference type="SAM" id="SignalP"/>
    </source>
</evidence>
<dbReference type="SUPFAM" id="SSF56935">
    <property type="entry name" value="Porins"/>
    <property type="match status" value="1"/>
</dbReference>
<evidence type="ECO:0000256" key="15">
    <source>
        <dbReference type="SAM" id="MobiDB-lite"/>
    </source>
</evidence>
<comment type="caution">
    <text evidence="19">The sequence shown here is derived from an EMBL/GenBank/DDBJ whole genome shotgun (WGS) entry which is preliminary data.</text>
</comment>